<dbReference type="Pfam" id="PF01195">
    <property type="entry name" value="Pept_tRNA_hydro"/>
    <property type="match status" value="1"/>
</dbReference>
<dbReference type="InterPro" id="IPR001328">
    <property type="entry name" value="Pept_tRNA_hydro"/>
</dbReference>
<accession>A0AAV9I5X3</accession>
<evidence type="ECO:0000256" key="3">
    <source>
        <dbReference type="ARBA" id="ARBA00022801"/>
    </source>
</evidence>
<dbReference type="EMBL" id="MU864928">
    <property type="protein sequence ID" value="KAK4467199.1"/>
    <property type="molecule type" value="Genomic_DNA"/>
</dbReference>
<dbReference type="EC" id="3.1.1.29" evidence="1"/>
<reference evidence="6" key="2">
    <citation type="submission" date="2023-06" db="EMBL/GenBank/DDBJ databases">
        <authorList>
            <consortium name="Lawrence Berkeley National Laboratory"/>
            <person name="Mondo S.J."/>
            <person name="Hensen N."/>
            <person name="Bonometti L."/>
            <person name="Westerberg I."/>
            <person name="Brannstrom I.O."/>
            <person name="Guillou S."/>
            <person name="Cros-Aarteil S."/>
            <person name="Calhoun S."/>
            <person name="Haridas S."/>
            <person name="Kuo A."/>
            <person name="Pangilinan J."/>
            <person name="Riley R."/>
            <person name="Labutti K."/>
            <person name="Andreopoulos B."/>
            <person name="Lipzen A."/>
            <person name="Chen C."/>
            <person name="Yanf M."/>
            <person name="Daum C."/>
            <person name="Ng V."/>
            <person name="Clum A."/>
            <person name="Steindorff A."/>
            <person name="Ohm R."/>
            <person name="Martin F."/>
            <person name="Silar P."/>
            <person name="Natvig D."/>
            <person name="Lalanne C."/>
            <person name="Gautier V."/>
            <person name="Ament-Velasquez S.L."/>
            <person name="Kruys A."/>
            <person name="Hutchinson M.I."/>
            <person name="Powell A.J."/>
            <person name="Barry K."/>
            <person name="Miller A.N."/>
            <person name="Grigoriev I.V."/>
            <person name="Debuchy R."/>
            <person name="Gladieux P."/>
            <person name="Thoren M.H."/>
            <person name="Johannesson H."/>
        </authorList>
    </citation>
    <scope>NUCLEOTIDE SEQUENCE</scope>
    <source>
        <strain evidence="6">PSN324</strain>
    </source>
</reference>
<keyword evidence="7" id="KW-1185">Reference proteome</keyword>
<sequence>MASIRRFLVISLGNPGATYRDTYHSAGHNVLSGLQRLISAEQPAFSSERHGKKATLASIGPRYSLIQSPAIMNVSGPWVAKTYREHLDALGLEPGELGVVLVHDDLEEELGVVKLRDWARSHRGHNGVKSVNASLQVPRDLTVKWGRISVGIGRPSERDNKTVADFVLSKMPRFSKELLEDKGSKGVLGALLELEAKNKKMEEGQR</sequence>
<evidence type="ECO:0000256" key="2">
    <source>
        <dbReference type="ARBA" id="ARBA00022555"/>
    </source>
</evidence>
<dbReference type="Proteomes" id="UP001321749">
    <property type="component" value="Unassembled WGS sequence"/>
</dbReference>
<comment type="caution">
    <text evidence="6">The sequence shown here is derived from an EMBL/GenBank/DDBJ whole genome shotgun (WGS) entry which is preliminary data.</text>
</comment>
<dbReference type="SUPFAM" id="SSF53178">
    <property type="entry name" value="Peptidyl-tRNA hydrolase-like"/>
    <property type="match status" value="1"/>
</dbReference>
<gene>
    <name evidence="6" type="ORF">QBC42DRAFT_257980</name>
</gene>
<dbReference type="PROSITE" id="PS01196">
    <property type="entry name" value="PEPT_TRNA_HYDROL_2"/>
    <property type="match status" value="1"/>
</dbReference>
<keyword evidence="3 6" id="KW-0378">Hydrolase</keyword>
<reference evidence="6" key="1">
    <citation type="journal article" date="2023" name="Mol. Phylogenet. Evol.">
        <title>Genome-scale phylogeny and comparative genomics of the fungal order Sordariales.</title>
        <authorList>
            <person name="Hensen N."/>
            <person name="Bonometti L."/>
            <person name="Westerberg I."/>
            <person name="Brannstrom I.O."/>
            <person name="Guillou S."/>
            <person name="Cros-Aarteil S."/>
            <person name="Calhoun S."/>
            <person name="Haridas S."/>
            <person name="Kuo A."/>
            <person name="Mondo S."/>
            <person name="Pangilinan J."/>
            <person name="Riley R."/>
            <person name="LaButti K."/>
            <person name="Andreopoulos B."/>
            <person name="Lipzen A."/>
            <person name="Chen C."/>
            <person name="Yan M."/>
            <person name="Daum C."/>
            <person name="Ng V."/>
            <person name="Clum A."/>
            <person name="Steindorff A."/>
            <person name="Ohm R.A."/>
            <person name="Martin F."/>
            <person name="Silar P."/>
            <person name="Natvig D.O."/>
            <person name="Lalanne C."/>
            <person name="Gautier V."/>
            <person name="Ament-Velasquez S.L."/>
            <person name="Kruys A."/>
            <person name="Hutchinson M.I."/>
            <person name="Powell A.J."/>
            <person name="Barry K."/>
            <person name="Miller A.N."/>
            <person name="Grigoriev I.V."/>
            <person name="Debuchy R."/>
            <person name="Gladieux P."/>
            <person name="Hiltunen Thoren M."/>
            <person name="Johannesson H."/>
        </authorList>
    </citation>
    <scope>NUCLEOTIDE SEQUENCE</scope>
    <source>
        <strain evidence="6">PSN324</strain>
    </source>
</reference>
<evidence type="ECO:0000313" key="7">
    <source>
        <dbReference type="Proteomes" id="UP001321749"/>
    </source>
</evidence>
<dbReference type="GO" id="GO:0004045">
    <property type="term" value="F:peptidyl-tRNA hydrolase activity"/>
    <property type="evidence" value="ECO:0007669"/>
    <property type="project" value="UniProtKB-EC"/>
</dbReference>
<evidence type="ECO:0000256" key="1">
    <source>
        <dbReference type="ARBA" id="ARBA00013260"/>
    </source>
</evidence>
<name>A0AAV9I5X3_9PEZI</name>
<dbReference type="GO" id="GO:0000049">
    <property type="term" value="F:tRNA binding"/>
    <property type="evidence" value="ECO:0007669"/>
    <property type="project" value="UniProtKB-KW"/>
</dbReference>
<dbReference type="PANTHER" id="PTHR17224:SF1">
    <property type="entry name" value="PEPTIDYL-TRNA HYDROLASE"/>
    <property type="match status" value="1"/>
</dbReference>
<dbReference type="InterPro" id="IPR018171">
    <property type="entry name" value="Pept_tRNA_hydro_CS"/>
</dbReference>
<evidence type="ECO:0000313" key="6">
    <source>
        <dbReference type="EMBL" id="KAK4467199.1"/>
    </source>
</evidence>
<dbReference type="Gene3D" id="3.40.50.1470">
    <property type="entry name" value="Peptidyl-tRNA hydrolase"/>
    <property type="match status" value="1"/>
</dbReference>
<comment type="similarity">
    <text evidence="5">Belongs to the PTH family.</text>
</comment>
<dbReference type="AlphaFoldDB" id="A0AAV9I5X3"/>
<proteinExistence type="inferred from homology"/>
<evidence type="ECO:0000256" key="4">
    <source>
        <dbReference type="ARBA" id="ARBA00022884"/>
    </source>
</evidence>
<protein>
    <recommendedName>
        <fullName evidence="1">peptidyl-tRNA hydrolase</fullName>
        <ecNumber evidence="1">3.1.1.29</ecNumber>
    </recommendedName>
</protein>
<evidence type="ECO:0000256" key="5">
    <source>
        <dbReference type="ARBA" id="ARBA00038063"/>
    </source>
</evidence>
<keyword evidence="4" id="KW-0694">RNA-binding</keyword>
<dbReference type="InterPro" id="IPR036416">
    <property type="entry name" value="Pept_tRNA_hydro_sf"/>
</dbReference>
<organism evidence="6 7">
    <name type="scientific">Cladorrhinum samala</name>
    <dbReference type="NCBI Taxonomy" id="585594"/>
    <lineage>
        <taxon>Eukaryota</taxon>
        <taxon>Fungi</taxon>
        <taxon>Dikarya</taxon>
        <taxon>Ascomycota</taxon>
        <taxon>Pezizomycotina</taxon>
        <taxon>Sordariomycetes</taxon>
        <taxon>Sordariomycetidae</taxon>
        <taxon>Sordariales</taxon>
        <taxon>Podosporaceae</taxon>
        <taxon>Cladorrhinum</taxon>
    </lineage>
</organism>
<dbReference type="PANTHER" id="PTHR17224">
    <property type="entry name" value="PEPTIDYL-TRNA HYDROLASE"/>
    <property type="match status" value="1"/>
</dbReference>
<keyword evidence="2" id="KW-0820">tRNA-binding</keyword>